<dbReference type="AlphaFoldDB" id="A0A3A8P442"/>
<sequence length="154" mass="16966">MKKIDLAAVPSQSGSSYPSPFDVPCNAQTFQRLGRHAGLTRFGVNVTVLEPGAWSSQRHWHSHEDEFIWVLEGELTLVTNAGEEVLRPGDCVAFRLGDPDGHHLINKSGRPARVLEVGNSDDQDRCAYSDIDMVAGPGVARYRHRDGTPYPAKE</sequence>
<dbReference type="PANTHER" id="PTHR35848">
    <property type="entry name" value="OXALATE-BINDING PROTEIN"/>
    <property type="match status" value="1"/>
</dbReference>
<comment type="caution">
    <text evidence="4">The sequence shown here is derived from an EMBL/GenBank/DDBJ whole genome shotgun (WGS) entry which is preliminary data.</text>
</comment>
<keyword evidence="5" id="KW-1185">Reference proteome</keyword>
<dbReference type="Pfam" id="PF07883">
    <property type="entry name" value="Cupin_2"/>
    <property type="match status" value="1"/>
</dbReference>
<keyword evidence="1" id="KW-0479">Metal-binding</keyword>
<dbReference type="Gene3D" id="2.60.120.10">
    <property type="entry name" value="Jelly Rolls"/>
    <property type="match status" value="1"/>
</dbReference>
<dbReference type="SUPFAM" id="SSF51182">
    <property type="entry name" value="RmlC-like cupins"/>
    <property type="match status" value="1"/>
</dbReference>
<reference evidence="5" key="1">
    <citation type="submission" date="2018-09" db="EMBL/GenBank/DDBJ databases">
        <authorList>
            <person name="Livingstone P.G."/>
            <person name="Whitworth D.E."/>
        </authorList>
    </citation>
    <scope>NUCLEOTIDE SEQUENCE [LARGE SCALE GENOMIC DNA]</scope>
    <source>
        <strain evidence="5">CA051B</strain>
    </source>
</reference>
<dbReference type="InterPro" id="IPR011051">
    <property type="entry name" value="RmlC_Cupin_sf"/>
</dbReference>
<feature type="domain" description="Cupin type-2" evidence="3">
    <location>
        <begin position="46"/>
        <end position="117"/>
    </location>
</feature>
<protein>
    <submittedName>
        <fullName evidence="4">Cupin domain-containing protein</fullName>
    </submittedName>
</protein>
<proteinExistence type="predicted"/>
<evidence type="ECO:0000256" key="1">
    <source>
        <dbReference type="ARBA" id="ARBA00022723"/>
    </source>
</evidence>
<dbReference type="GO" id="GO:0046872">
    <property type="term" value="F:metal ion binding"/>
    <property type="evidence" value="ECO:0007669"/>
    <property type="project" value="UniProtKB-KW"/>
</dbReference>
<dbReference type="PANTHER" id="PTHR35848:SF9">
    <property type="entry name" value="SLL1358 PROTEIN"/>
    <property type="match status" value="1"/>
</dbReference>
<dbReference type="Proteomes" id="UP000272888">
    <property type="component" value="Unassembled WGS sequence"/>
</dbReference>
<evidence type="ECO:0000313" key="5">
    <source>
        <dbReference type="Proteomes" id="UP000272888"/>
    </source>
</evidence>
<evidence type="ECO:0000259" key="3">
    <source>
        <dbReference type="Pfam" id="PF07883"/>
    </source>
</evidence>
<dbReference type="InterPro" id="IPR013096">
    <property type="entry name" value="Cupin_2"/>
</dbReference>
<name>A0A3A8P442_9BACT</name>
<dbReference type="CDD" id="cd02224">
    <property type="entry name" value="cupin_SPO2919-like"/>
    <property type="match status" value="1"/>
</dbReference>
<dbReference type="EMBL" id="RAWB01000399">
    <property type="protein sequence ID" value="RKH51073.1"/>
    <property type="molecule type" value="Genomic_DNA"/>
</dbReference>
<gene>
    <name evidence="4" type="ORF">D7V93_29725</name>
</gene>
<organism evidence="4 5">
    <name type="scientific">Corallococcus llansteffanensis</name>
    <dbReference type="NCBI Taxonomy" id="2316731"/>
    <lineage>
        <taxon>Bacteria</taxon>
        <taxon>Pseudomonadati</taxon>
        <taxon>Myxococcota</taxon>
        <taxon>Myxococcia</taxon>
        <taxon>Myxococcales</taxon>
        <taxon>Cystobacterineae</taxon>
        <taxon>Myxococcaceae</taxon>
        <taxon>Corallococcus</taxon>
    </lineage>
</organism>
<feature type="region of interest" description="Disordered" evidence="2">
    <location>
        <begin position="1"/>
        <end position="20"/>
    </location>
</feature>
<dbReference type="InterPro" id="IPR051610">
    <property type="entry name" value="GPI/OXD"/>
</dbReference>
<evidence type="ECO:0000313" key="4">
    <source>
        <dbReference type="EMBL" id="RKH51073.1"/>
    </source>
</evidence>
<dbReference type="RefSeq" id="WP_120646599.1">
    <property type="nucleotide sequence ID" value="NZ_RAWB01000399.1"/>
</dbReference>
<dbReference type="InterPro" id="IPR014710">
    <property type="entry name" value="RmlC-like_jellyroll"/>
</dbReference>
<accession>A0A3A8P442</accession>
<evidence type="ECO:0000256" key="2">
    <source>
        <dbReference type="SAM" id="MobiDB-lite"/>
    </source>
</evidence>